<accession>A0ABW0EUD6</accession>
<keyword evidence="1" id="KW-0378">Hydrolase</keyword>
<dbReference type="GO" id="GO:0016787">
    <property type="term" value="F:hydrolase activity"/>
    <property type="evidence" value="ECO:0007669"/>
    <property type="project" value="UniProtKB-KW"/>
</dbReference>
<dbReference type="EC" id="3.1.-.-" evidence="1"/>
<organism evidence="1 2">
    <name type="scientific">Actinokineospora guangxiensis</name>
    <dbReference type="NCBI Taxonomy" id="1490288"/>
    <lineage>
        <taxon>Bacteria</taxon>
        <taxon>Bacillati</taxon>
        <taxon>Actinomycetota</taxon>
        <taxon>Actinomycetes</taxon>
        <taxon>Pseudonocardiales</taxon>
        <taxon>Pseudonocardiaceae</taxon>
        <taxon>Actinokineospora</taxon>
    </lineage>
</organism>
<comment type="caution">
    <text evidence="1">The sequence shown here is derived from an EMBL/GenBank/DDBJ whole genome shotgun (WGS) entry which is preliminary data.</text>
</comment>
<evidence type="ECO:0000313" key="1">
    <source>
        <dbReference type="EMBL" id="MFC5290717.1"/>
    </source>
</evidence>
<dbReference type="EMBL" id="JBHSKF010000018">
    <property type="protein sequence ID" value="MFC5290717.1"/>
    <property type="molecule type" value="Genomic_DNA"/>
</dbReference>
<gene>
    <name evidence="1" type="ORF">ACFPM7_26995</name>
</gene>
<protein>
    <submittedName>
        <fullName evidence="1">Dienelactone hydrolase family protein</fullName>
        <ecNumber evidence="1">3.1.-.-</ecNumber>
    </submittedName>
</protein>
<evidence type="ECO:0000313" key="2">
    <source>
        <dbReference type="Proteomes" id="UP001596157"/>
    </source>
</evidence>
<dbReference type="Gene3D" id="3.40.50.1820">
    <property type="entry name" value="alpha/beta hydrolase"/>
    <property type="match status" value="1"/>
</dbReference>
<dbReference type="SUPFAM" id="SSF53474">
    <property type="entry name" value="alpha/beta-Hydrolases"/>
    <property type="match status" value="1"/>
</dbReference>
<dbReference type="Proteomes" id="UP001596157">
    <property type="component" value="Unassembled WGS sequence"/>
</dbReference>
<sequence length="201" mass="20966">MVEIQTADFRLADGRELRLSHAEPDGVVRGGLVVLHEAAGITEAVSEVVRGLAGEGWLVVVPHLPAELTEASALAATDIGFAWLAARTVSVDRIGVVGVGLGGSVALVVGARRDIGAAVTVAGVGILEPAVDGLPALVEIAAELRVPWLGLYRAENPTAEEVEKLRDAAGSAPVATDLVRYEAGTSEAWQRALNWFDAHLR</sequence>
<name>A0ABW0EUD6_9PSEU</name>
<dbReference type="InterPro" id="IPR029058">
    <property type="entry name" value="AB_hydrolase_fold"/>
</dbReference>
<reference evidence="2" key="1">
    <citation type="journal article" date="2019" name="Int. J. Syst. Evol. Microbiol.">
        <title>The Global Catalogue of Microorganisms (GCM) 10K type strain sequencing project: providing services to taxonomists for standard genome sequencing and annotation.</title>
        <authorList>
            <consortium name="The Broad Institute Genomics Platform"/>
            <consortium name="The Broad Institute Genome Sequencing Center for Infectious Disease"/>
            <person name="Wu L."/>
            <person name="Ma J."/>
        </authorList>
    </citation>
    <scope>NUCLEOTIDE SEQUENCE [LARGE SCALE GENOMIC DNA]</scope>
    <source>
        <strain evidence="2">CCUG 59778</strain>
    </source>
</reference>
<proteinExistence type="predicted"/>
<keyword evidence="2" id="KW-1185">Reference proteome</keyword>
<dbReference type="RefSeq" id="WP_378250612.1">
    <property type="nucleotide sequence ID" value="NZ_JBHSKF010000018.1"/>
</dbReference>